<dbReference type="FunFam" id="1.10.287.570:FF:000001">
    <property type="entry name" value="Anion exchange protein"/>
    <property type="match status" value="1"/>
</dbReference>
<dbReference type="GO" id="GO:0008510">
    <property type="term" value="F:sodium:bicarbonate symporter activity"/>
    <property type="evidence" value="ECO:0007669"/>
    <property type="project" value="TreeGrafter"/>
</dbReference>
<evidence type="ECO:0000313" key="14">
    <source>
        <dbReference type="EMBL" id="CAF3525039.1"/>
    </source>
</evidence>
<accession>A0A813P7N1</accession>
<evidence type="ECO:0000256" key="1">
    <source>
        <dbReference type="ARBA" id="ARBA00004554"/>
    </source>
</evidence>
<keyword evidence="4" id="KW-1003">Cell membrane</keyword>
<evidence type="ECO:0000256" key="2">
    <source>
        <dbReference type="ARBA" id="ARBA00010993"/>
    </source>
</evidence>
<gene>
    <name evidence="13" type="ORF">GPM918_LOCUS555</name>
    <name evidence="14" type="ORF">SRO942_LOCUS556</name>
</gene>
<feature type="transmembrane region" description="Helical" evidence="9">
    <location>
        <begin position="627"/>
        <end position="645"/>
    </location>
</feature>
<evidence type="ECO:0000256" key="9">
    <source>
        <dbReference type="RuleBase" id="RU362035"/>
    </source>
</evidence>
<dbReference type="EMBL" id="CAJNOQ010000044">
    <property type="protein sequence ID" value="CAF0746238.1"/>
    <property type="molecule type" value="Genomic_DNA"/>
</dbReference>
<dbReference type="OrthoDB" id="1735926at2759"/>
<dbReference type="Proteomes" id="UP000681722">
    <property type="component" value="Unassembled WGS sequence"/>
</dbReference>
<feature type="region of interest" description="Disordered" evidence="10">
    <location>
        <begin position="1003"/>
        <end position="1046"/>
    </location>
</feature>
<evidence type="ECO:0000259" key="12">
    <source>
        <dbReference type="Pfam" id="PF07565"/>
    </source>
</evidence>
<feature type="transmembrane region" description="Helical" evidence="9">
    <location>
        <begin position="817"/>
        <end position="837"/>
    </location>
</feature>
<evidence type="ECO:0000313" key="13">
    <source>
        <dbReference type="EMBL" id="CAF0746238.1"/>
    </source>
</evidence>
<dbReference type="NCBIfam" id="TIGR00834">
    <property type="entry name" value="ae"/>
    <property type="match status" value="1"/>
</dbReference>
<dbReference type="GO" id="GO:0051453">
    <property type="term" value="P:regulation of intracellular pH"/>
    <property type="evidence" value="ECO:0007669"/>
    <property type="project" value="TreeGrafter"/>
</dbReference>
<dbReference type="Proteomes" id="UP000663829">
    <property type="component" value="Unassembled WGS sequence"/>
</dbReference>
<sequence length="1046" mass="118983">MKHNPERARQTAQRHRYDTSPSPYRGKPNRQVFKLGVAEDDVPQLFCQLDILRKTETEYSYWKEKARWVRFEEIAESVLGRWSKPHVATLMQTALLDLKKYLTSDRSVIILNLTVPDFPSLARTTLVDNQYFNNVTSAQKLTSILGLPHFHHHEKRSVTKTASLVSLSKAGLQPSASFIINNLSGREDDLSESMLAMSAPRLLSKKPSTNDMVSESDDQSIHTDHSKEYNVKLQRKLNRRSEGASILICPVDFVTETTIAFVRLDNAIELPGLLELKLHSRFIVLIIGSEETERQLLQVGRAMATICREFAYLSKDSEEILQMLDRFMNDTYVIPPSEWDPSIRIEPPEQYMSKQQRQAPEEKGEHVEVLDLTPHTDPNLIASKTPFHGLIMDLRNKIPYYISDFTDCASLQCLATTLYLYLVCLCSVVAFGGMLGAATDNYMATMECILAGSVCGIIYALFSGQPLNILSATGPMLILERILKILCKDFHLDFLEFRLWIGVWVFLFLVIFVIFNLSFLVRYITRFTEDCFASLVALIFILDAIRETMNIRKQYPVNYRPDLPVDYSCSCVPSNTTALLISNSSNYDFLFNTNSTILNATTRMLCNKINGTLIGSGCSTPHYYSDIFFYSCLLFIFTVFICMVLKEFRNSQFLPTKIRTSISDFAVLIAIVAMSGWDAYLGLETPKLVVPREFKPTRPNDRGWIIPFYSGRNPIWTIPAAILPALITTILIFMDQQITAVIINRKEFKLKKKSGYHLDLFILSMSILFSSIMGLPWFVAATVLALTHVNALKIMSENTAPGEKPKFEGILEQRVSGLLMAILTGLSVFFTKILNFIPMPVLYGVFMFMGITAIRGMQIFDRILLIFMPSKYQPDYPYLRHVTIMRVHLFTAIQILALAGMFAVKSVKTIAIGFPVLVLATCFVRKLMDNIFTPEELYWLDDVLPGTKVGRVRRMSAVRNVHNIPKGDDDFDFDQKEIMTLFAMEQKSSSPYSTPPVTFTSDKIPFNIGHPEDDNEEEHLMHHQHHQDDEGLLMPRKNLHNGQTSV</sequence>
<feature type="domain" description="Band 3 cytoplasmic" evidence="12">
    <location>
        <begin position="44"/>
        <end position="341"/>
    </location>
</feature>
<feature type="transmembrane region" description="Helical" evidence="9">
    <location>
        <begin position="665"/>
        <end position="683"/>
    </location>
</feature>
<feature type="region of interest" description="Disordered" evidence="10">
    <location>
        <begin position="205"/>
        <end position="224"/>
    </location>
</feature>
<evidence type="ECO:0000259" key="11">
    <source>
        <dbReference type="Pfam" id="PF00955"/>
    </source>
</evidence>
<feature type="transmembrane region" description="Helical" evidence="9">
    <location>
        <begin position="887"/>
        <end position="904"/>
    </location>
</feature>
<proteinExistence type="inferred from homology"/>
<dbReference type="GO" id="GO:0008509">
    <property type="term" value="F:monoatomic anion transmembrane transporter activity"/>
    <property type="evidence" value="ECO:0007669"/>
    <property type="project" value="InterPro"/>
</dbReference>
<feature type="transmembrane region" description="Helical" evidence="9">
    <location>
        <begin position="444"/>
        <end position="462"/>
    </location>
</feature>
<keyword evidence="6 9" id="KW-1133">Transmembrane helix</keyword>
<comment type="similarity">
    <text evidence="2 9">Belongs to the anion exchanger (TC 2.A.31) family.</text>
</comment>
<dbReference type="InterPro" id="IPR003024">
    <property type="entry name" value="Na/HCO3_transpt"/>
</dbReference>
<evidence type="ECO:0000256" key="3">
    <source>
        <dbReference type="ARBA" id="ARBA00022448"/>
    </source>
</evidence>
<evidence type="ECO:0000313" key="15">
    <source>
        <dbReference type="Proteomes" id="UP000663829"/>
    </source>
</evidence>
<dbReference type="PRINTS" id="PR01232">
    <property type="entry name" value="NAHCO3TRSPRT"/>
</dbReference>
<evidence type="ECO:0000256" key="10">
    <source>
        <dbReference type="SAM" id="MobiDB-lite"/>
    </source>
</evidence>
<dbReference type="Pfam" id="PF00955">
    <property type="entry name" value="HCO3_cotransp"/>
    <property type="match status" value="1"/>
</dbReference>
<feature type="transmembrane region" description="Helical" evidence="9">
    <location>
        <begin position="715"/>
        <end position="734"/>
    </location>
</feature>
<dbReference type="PANTHER" id="PTHR11453:SF36">
    <property type="entry name" value="ANION EXCHANGE PROTEIN"/>
    <property type="match status" value="1"/>
</dbReference>
<feature type="transmembrane region" description="Helical" evidence="9">
    <location>
        <begin position="755"/>
        <end position="772"/>
    </location>
</feature>
<comment type="subcellular location">
    <subcellularLocation>
        <location evidence="1">Basolateral cell membrane</location>
        <topology evidence="1">Multi-pass membrane protein</topology>
    </subcellularLocation>
    <subcellularLocation>
        <location evidence="9">Membrane</location>
        <topology evidence="9">Multi-pass membrane protein</topology>
    </subcellularLocation>
</comment>
<organism evidence="13 15">
    <name type="scientific">Didymodactylos carnosus</name>
    <dbReference type="NCBI Taxonomy" id="1234261"/>
    <lineage>
        <taxon>Eukaryota</taxon>
        <taxon>Metazoa</taxon>
        <taxon>Spiralia</taxon>
        <taxon>Gnathifera</taxon>
        <taxon>Rotifera</taxon>
        <taxon>Eurotatoria</taxon>
        <taxon>Bdelloidea</taxon>
        <taxon>Philodinida</taxon>
        <taxon>Philodinidae</taxon>
        <taxon>Didymodactylos</taxon>
    </lineage>
</organism>
<feature type="transmembrane region" description="Helical" evidence="9">
    <location>
        <begin position="499"/>
        <end position="520"/>
    </location>
</feature>
<feature type="domain" description="Bicarbonate transporter-like transmembrane" evidence="11">
    <location>
        <begin position="386"/>
        <end position="943"/>
    </location>
</feature>
<dbReference type="PRINTS" id="PR01231">
    <property type="entry name" value="HCO3TRNSPORT"/>
</dbReference>
<dbReference type="PANTHER" id="PTHR11453">
    <property type="entry name" value="ANION EXCHANGE PROTEIN"/>
    <property type="match status" value="1"/>
</dbReference>
<evidence type="ECO:0000256" key="6">
    <source>
        <dbReference type="ARBA" id="ARBA00022989"/>
    </source>
</evidence>
<keyword evidence="8 9" id="KW-0472">Membrane</keyword>
<keyword evidence="15" id="KW-1185">Reference proteome</keyword>
<feature type="transmembrane region" description="Helical" evidence="9">
    <location>
        <begin position="418"/>
        <end position="437"/>
    </location>
</feature>
<evidence type="ECO:0000256" key="5">
    <source>
        <dbReference type="ARBA" id="ARBA00022692"/>
    </source>
</evidence>
<dbReference type="InterPro" id="IPR016152">
    <property type="entry name" value="PTrfase/Anion_transptr"/>
</dbReference>
<dbReference type="GO" id="GO:0005452">
    <property type="term" value="F:solute:inorganic anion antiporter activity"/>
    <property type="evidence" value="ECO:0007669"/>
    <property type="project" value="InterPro"/>
</dbReference>
<dbReference type="EMBL" id="CAJOBC010000044">
    <property type="protein sequence ID" value="CAF3525039.1"/>
    <property type="molecule type" value="Genomic_DNA"/>
</dbReference>
<protein>
    <recommendedName>
        <fullName evidence="9">Anion exchange protein</fullName>
    </recommendedName>
</protein>
<comment type="caution">
    <text evidence="13">The sequence shown here is derived from an EMBL/GenBank/DDBJ whole genome shotgun (WGS) entry which is preliminary data.</text>
</comment>
<name>A0A813P7N1_9BILA</name>
<keyword evidence="5 9" id="KW-0812">Transmembrane</keyword>
<dbReference type="Pfam" id="PF07565">
    <property type="entry name" value="Band_3_cyto"/>
    <property type="match status" value="1"/>
</dbReference>
<dbReference type="GO" id="GO:0016323">
    <property type="term" value="C:basolateral plasma membrane"/>
    <property type="evidence" value="ECO:0007669"/>
    <property type="project" value="UniProtKB-SubCell"/>
</dbReference>
<dbReference type="InterPro" id="IPR003020">
    <property type="entry name" value="HCO3_transpt_euk"/>
</dbReference>
<evidence type="ECO:0000256" key="4">
    <source>
        <dbReference type="ARBA" id="ARBA00022475"/>
    </source>
</evidence>
<dbReference type="Gene3D" id="1.10.287.570">
    <property type="entry name" value="Helical hairpin bin"/>
    <property type="match status" value="1"/>
</dbReference>
<dbReference type="InterPro" id="IPR011531">
    <property type="entry name" value="HCO3_transpt-like_TM_dom"/>
</dbReference>
<dbReference type="SUPFAM" id="SSF55804">
    <property type="entry name" value="Phoshotransferase/anion transport protein"/>
    <property type="match status" value="1"/>
</dbReference>
<feature type="transmembrane region" description="Helical" evidence="9">
    <location>
        <begin position="843"/>
        <end position="867"/>
    </location>
</feature>
<evidence type="ECO:0000256" key="7">
    <source>
        <dbReference type="ARBA" id="ARBA00023065"/>
    </source>
</evidence>
<dbReference type="Gene3D" id="3.40.930.10">
    <property type="entry name" value="Mannitol-specific EII, Chain A"/>
    <property type="match status" value="1"/>
</dbReference>
<keyword evidence="7 9" id="KW-0406">Ion transport</keyword>
<reference evidence="13" key="1">
    <citation type="submission" date="2021-02" db="EMBL/GenBank/DDBJ databases">
        <authorList>
            <person name="Nowell W R."/>
        </authorList>
    </citation>
    <scope>NUCLEOTIDE SEQUENCE</scope>
</reference>
<evidence type="ECO:0000256" key="8">
    <source>
        <dbReference type="ARBA" id="ARBA00023136"/>
    </source>
</evidence>
<feature type="transmembrane region" description="Helical" evidence="9">
    <location>
        <begin position="527"/>
        <end position="545"/>
    </location>
</feature>
<dbReference type="InterPro" id="IPR013769">
    <property type="entry name" value="Band3_cytoplasmic_dom"/>
</dbReference>
<feature type="region of interest" description="Disordered" evidence="10">
    <location>
        <begin position="1"/>
        <end position="29"/>
    </location>
</feature>
<feature type="compositionally biased region" description="Basic and acidic residues" evidence="10">
    <location>
        <begin position="1018"/>
        <end position="1029"/>
    </location>
</feature>
<keyword evidence="3 9" id="KW-0813">Transport</keyword>
<dbReference type="AlphaFoldDB" id="A0A813P7N1"/>